<comment type="similarity">
    <text evidence="10">Belongs to the CcmE/CycJ family.</text>
</comment>
<keyword evidence="4 10" id="KW-0479">Metal-binding</keyword>
<dbReference type="InterPro" id="IPR004329">
    <property type="entry name" value="CcmE"/>
</dbReference>
<protein>
    <recommendedName>
        <fullName evidence="10">Cytochrome c-type biogenesis protein CcmE</fullName>
    </recommendedName>
    <alternativeName>
        <fullName evidence="10">Cytochrome c maturation protein E</fullName>
    </alternativeName>
    <alternativeName>
        <fullName evidence="10">Heme chaperone CcmE</fullName>
    </alternativeName>
</protein>
<organism evidence="11 12">
    <name type="scientific">Hirschia litorea</name>
    <dbReference type="NCBI Taxonomy" id="1199156"/>
    <lineage>
        <taxon>Bacteria</taxon>
        <taxon>Pseudomonadati</taxon>
        <taxon>Pseudomonadota</taxon>
        <taxon>Alphaproteobacteria</taxon>
        <taxon>Hyphomonadales</taxon>
        <taxon>Hyphomonadaceae</taxon>
        <taxon>Hirschia</taxon>
    </lineage>
</organism>
<gene>
    <name evidence="10" type="primary">ccmE</name>
    <name evidence="10" type="synonym">cycJ</name>
    <name evidence="11" type="ORF">ACFQS8_04560</name>
</gene>
<dbReference type="SUPFAM" id="SSF82093">
    <property type="entry name" value="Heme chaperone CcmE"/>
    <property type="match status" value="1"/>
</dbReference>
<sequence>MRARSQRAWLIAVAGVLLVGAVALVMSALGDNASYSRTPTEVMTGNIVSTGERVRIGGLVGVDSIKRGPNAIIKFAITDGTNDVFVTYDDLPPDLFEEGQGIVAEGIIQADGSLKATRLVARHDESYMPKEAYDALKAAGGETAVRASMYKEDDI</sequence>
<keyword evidence="12" id="KW-1185">Reference proteome</keyword>
<evidence type="ECO:0000256" key="4">
    <source>
        <dbReference type="ARBA" id="ARBA00022723"/>
    </source>
</evidence>
<keyword evidence="3 10" id="KW-0812">Transmembrane</keyword>
<evidence type="ECO:0000256" key="10">
    <source>
        <dbReference type="HAMAP-Rule" id="MF_01959"/>
    </source>
</evidence>
<evidence type="ECO:0000256" key="8">
    <source>
        <dbReference type="ARBA" id="ARBA00023004"/>
    </source>
</evidence>
<keyword evidence="10" id="KW-1003">Cell membrane</keyword>
<dbReference type="InterPro" id="IPR012340">
    <property type="entry name" value="NA-bd_OB-fold"/>
</dbReference>
<comment type="caution">
    <text evidence="11">The sequence shown here is derived from an EMBL/GenBank/DDBJ whole genome shotgun (WGS) entry which is preliminary data.</text>
</comment>
<evidence type="ECO:0000256" key="7">
    <source>
        <dbReference type="ARBA" id="ARBA00022989"/>
    </source>
</evidence>
<evidence type="ECO:0000256" key="2">
    <source>
        <dbReference type="ARBA" id="ARBA00022617"/>
    </source>
</evidence>
<keyword evidence="2 10" id="KW-0349">Heme</keyword>
<evidence type="ECO:0000313" key="11">
    <source>
        <dbReference type="EMBL" id="MFC7290875.1"/>
    </source>
</evidence>
<keyword evidence="7 10" id="KW-1133">Transmembrane helix</keyword>
<evidence type="ECO:0000256" key="9">
    <source>
        <dbReference type="ARBA" id="ARBA00023136"/>
    </source>
</evidence>
<evidence type="ECO:0000256" key="1">
    <source>
        <dbReference type="ARBA" id="ARBA00004370"/>
    </source>
</evidence>
<evidence type="ECO:0000313" key="12">
    <source>
        <dbReference type="Proteomes" id="UP001596492"/>
    </source>
</evidence>
<dbReference type="PANTHER" id="PTHR34128">
    <property type="entry name" value="CYTOCHROME C-TYPE BIOGENESIS PROTEIN CCME HOMOLOG, MITOCHONDRIAL"/>
    <property type="match status" value="1"/>
</dbReference>
<dbReference type="PANTHER" id="PTHR34128:SF2">
    <property type="entry name" value="CYTOCHROME C-TYPE BIOGENESIS PROTEIN CCME HOMOLOG, MITOCHONDRIAL"/>
    <property type="match status" value="1"/>
</dbReference>
<dbReference type="Gene3D" id="2.40.50.140">
    <property type="entry name" value="Nucleic acid-binding proteins"/>
    <property type="match status" value="1"/>
</dbReference>
<feature type="topological domain" description="Extracellular" evidence="10">
    <location>
        <begin position="29"/>
        <end position="155"/>
    </location>
</feature>
<evidence type="ECO:0000256" key="3">
    <source>
        <dbReference type="ARBA" id="ARBA00022692"/>
    </source>
</evidence>
<proteinExistence type="inferred from homology"/>
<keyword evidence="6 10" id="KW-0735">Signal-anchor</keyword>
<comment type="subcellular location">
    <subcellularLocation>
        <location evidence="10">Cell membrane</location>
        <topology evidence="10">Single-pass type II membrane protein</topology>
    </subcellularLocation>
    <subcellularLocation>
        <location evidence="1">Membrane</location>
    </subcellularLocation>
</comment>
<dbReference type="InterPro" id="IPR036127">
    <property type="entry name" value="CcmE-like_sf"/>
</dbReference>
<dbReference type="EMBL" id="JBHTBR010000002">
    <property type="protein sequence ID" value="MFC7290875.1"/>
    <property type="molecule type" value="Genomic_DNA"/>
</dbReference>
<dbReference type="Pfam" id="PF03100">
    <property type="entry name" value="CcmE"/>
    <property type="match status" value="1"/>
</dbReference>
<feature type="topological domain" description="Cytoplasmic" evidence="10">
    <location>
        <begin position="1"/>
        <end position="7"/>
    </location>
</feature>
<keyword evidence="9 10" id="KW-0472">Membrane</keyword>
<dbReference type="RefSeq" id="WP_382166080.1">
    <property type="nucleotide sequence ID" value="NZ_JBHTBR010000002.1"/>
</dbReference>
<keyword evidence="5 10" id="KW-0201">Cytochrome c-type biogenesis</keyword>
<dbReference type="HAMAP" id="MF_01959">
    <property type="entry name" value="CcmE"/>
    <property type="match status" value="1"/>
</dbReference>
<evidence type="ECO:0000256" key="6">
    <source>
        <dbReference type="ARBA" id="ARBA00022968"/>
    </source>
</evidence>
<reference evidence="12" key="1">
    <citation type="journal article" date="2019" name="Int. J. Syst. Evol. Microbiol.">
        <title>The Global Catalogue of Microorganisms (GCM) 10K type strain sequencing project: providing services to taxonomists for standard genome sequencing and annotation.</title>
        <authorList>
            <consortium name="The Broad Institute Genomics Platform"/>
            <consortium name="The Broad Institute Genome Sequencing Center for Infectious Disease"/>
            <person name="Wu L."/>
            <person name="Ma J."/>
        </authorList>
    </citation>
    <scope>NUCLEOTIDE SEQUENCE [LARGE SCALE GENOMIC DNA]</scope>
    <source>
        <strain evidence="12">CCUG 51308</strain>
    </source>
</reference>
<feature type="binding site" description="covalent" evidence="10">
    <location>
        <position position="123"/>
    </location>
    <ligand>
        <name>heme</name>
        <dbReference type="ChEBI" id="CHEBI:30413"/>
    </ligand>
</feature>
<comment type="function">
    <text evidence="10">Heme chaperone required for the biogenesis of c-type cytochromes. Transiently binds heme delivered by CcmC and transfers the heme to apo-cytochromes in a process facilitated by CcmF and CcmH.</text>
</comment>
<accession>A0ABW2IIB5</accession>
<keyword evidence="8 10" id="KW-0408">Iron</keyword>
<dbReference type="Proteomes" id="UP001596492">
    <property type="component" value="Unassembled WGS sequence"/>
</dbReference>
<evidence type="ECO:0000256" key="5">
    <source>
        <dbReference type="ARBA" id="ARBA00022748"/>
    </source>
</evidence>
<name>A0ABW2IIB5_9PROT</name>
<feature type="binding site" description="axial binding residue" evidence="10">
    <location>
        <position position="127"/>
    </location>
    <ligand>
        <name>heme</name>
        <dbReference type="ChEBI" id="CHEBI:30413"/>
    </ligand>
    <ligandPart>
        <name>Fe</name>
        <dbReference type="ChEBI" id="CHEBI:18248"/>
    </ligandPart>
</feature>